<accession>A0A4Y6RH44</accession>
<organism evidence="2 3">
    <name type="scientific">Janthinobacterium tructae</name>
    <dbReference type="NCBI Taxonomy" id="2590869"/>
    <lineage>
        <taxon>Bacteria</taxon>
        <taxon>Pseudomonadati</taxon>
        <taxon>Pseudomonadota</taxon>
        <taxon>Betaproteobacteria</taxon>
        <taxon>Burkholderiales</taxon>
        <taxon>Oxalobacteraceae</taxon>
        <taxon>Janthinobacterium</taxon>
    </lineage>
</organism>
<protein>
    <submittedName>
        <fullName evidence="2">DUF2807 domain-containing protein</fullName>
    </submittedName>
</protein>
<dbReference type="EMBL" id="CP041185">
    <property type="protein sequence ID" value="QDG71764.1"/>
    <property type="molecule type" value="Genomic_DNA"/>
</dbReference>
<evidence type="ECO:0000313" key="3">
    <source>
        <dbReference type="Proteomes" id="UP000316665"/>
    </source>
</evidence>
<evidence type="ECO:0000259" key="1">
    <source>
        <dbReference type="Pfam" id="PF10988"/>
    </source>
</evidence>
<dbReference type="AlphaFoldDB" id="A0A4Y6RH44"/>
<proteinExistence type="predicted"/>
<dbReference type="Gene3D" id="2.160.20.120">
    <property type="match status" value="1"/>
</dbReference>
<dbReference type="Proteomes" id="UP000316665">
    <property type="component" value="Chromosome"/>
</dbReference>
<evidence type="ECO:0000313" key="2">
    <source>
        <dbReference type="EMBL" id="QDG71764.1"/>
    </source>
</evidence>
<feature type="domain" description="Putative auto-transporter adhesin head GIN" evidence="1">
    <location>
        <begin position="259"/>
        <end position="347"/>
    </location>
</feature>
<keyword evidence="3" id="KW-1185">Reference proteome</keyword>
<dbReference type="Pfam" id="PF10988">
    <property type="entry name" value="DUF2807"/>
    <property type="match status" value="1"/>
</dbReference>
<sequence length="361" mass="37766">MRARSVPAPVSCSAFKPDGTASGTRACSSRRVLRGSSHFPSSQHAVLLSSHRQHGSRGAAAGFFLVLNYHKGNTMRTLLALCCAVTLGGCAIVINPNDGEVRYADAGTIQGNEQVSRDVRQVSTINTLDIDSMKRIDMKIDVRVGPATSLVIEADSDLQPRIHSEVSGNTLRIWGDTNIRSSNGIHVIYTTPQLKKIRISGSGRLVASGFDGEDFSLEQRGSMKSELSGTVGRFDVANNGSGSINAAALVSGNTDAVQNGSGNIQLGSLRGERINVALNGSGSISASGAVQRLDANVNGSGDINLAALRSDVAYLASNGSGDIDVTVQNEVNARASGSGRITVHGDPARRTLSGKRVSIVR</sequence>
<name>A0A4Y6RH44_9BURK</name>
<dbReference type="OrthoDB" id="7057818at2"/>
<reference evidence="2 3" key="1">
    <citation type="submission" date="2019-06" db="EMBL/GenBank/DDBJ databases">
        <title>Complete genome sequence of Janthinobacterium sp. SNU WT3 isolated from diseased rainbow trout.</title>
        <authorList>
            <person name="Oh W.T."/>
            <person name="Park S.C."/>
        </authorList>
    </citation>
    <scope>NUCLEOTIDE SEQUENCE [LARGE SCALE GENOMIC DNA]</scope>
    <source>
        <strain evidence="2 3">SNU WT3</strain>
    </source>
</reference>
<dbReference type="InterPro" id="IPR021255">
    <property type="entry name" value="DUF2807"/>
</dbReference>
<gene>
    <name evidence="2" type="ORF">FJQ89_16060</name>
</gene>
<dbReference type="KEGG" id="jas:FJQ89_16060"/>